<sequence>MTKRILIIIRTFLMGGGAQRSAAIIGTKLYNRGYDVYYLTFSNASTKYKTKGKHFSLNENYYRLREAKGVKNFFKNTKKVLKSLIFINPRIIKDFSYKHNIDLIISFEEFINLPVVLSRILLNNKCKLIVSIRSNPDKKYAKSRNILSMLINFLFKVITIKFLYKKADIIVPLSKGVGNTLYNYGFSKNSIKPIYNLFDINFCLKLSKEKIPVDYREIFNDSFVFINIGRLIKLKGQIHLIKSFKKVVTKYNKAKLVILGDGILKNYLKQLVKKLNLEKNIHLIGVHSNIFPFLKKSNCFVFTSIWEGFGNVIVEALSMSIPVISVDCNFGPREILCPELDLLEGIEYPYHGKYGILTKPFKPRKNFNDLILSDEEDVFGNLMIKIIEDPDIRNKYSNGLIRARDFDEKKIIQQWEKIINII</sequence>
<name>A0A0F9TNL8_9ZZZZ</name>
<protein>
    <recommendedName>
        <fullName evidence="4">Glycosyl transferase family 1 domain-containing protein</fullName>
    </recommendedName>
</protein>
<proteinExistence type="predicted"/>
<comment type="caution">
    <text evidence="3">The sequence shown here is derived from an EMBL/GenBank/DDBJ whole genome shotgun (WGS) entry which is preliminary data.</text>
</comment>
<gene>
    <name evidence="3" type="ORF">LCGC14_0630050</name>
</gene>
<dbReference type="CDD" id="cd03811">
    <property type="entry name" value="GT4_GT28_WabH-like"/>
    <property type="match status" value="1"/>
</dbReference>
<dbReference type="Gene3D" id="3.40.50.2000">
    <property type="entry name" value="Glycogen Phosphorylase B"/>
    <property type="match status" value="2"/>
</dbReference>
<feature type="domain" description="Glycosyltransferase subfamily 4-like N-terminal" evidence="2">
    <location>
        <begin position="16"/>
        <end position="201"/>
    </location>
</feature>
<dbReference type="AlphaFoldDB" id="A0A0F9TNL8"/>
<accession>A0A0F9TNL8</accession>
<dbReference type="GO" id="GO:0016757">
    <property type="term" value="F:glycosyltransferase activity"/>
    <property type="evidence" value="ECO:0007669"/>
    <property type="project" value="InterPro"/>
</dbReference>
<evidence type="ECO:0000259" key="1">
    <source>
        <dbReference type="Pfam" id="PF00534"/>
    </source>
</evidence>
<feature type="domain" description="Glycosyl transferase family 1" evidence="1">
    <location>
        <begin position="218"/>
        <end position="338"/>
    </location>
</feature>
<dbReference type="PANTHER" id="PTHR12526:SF630">
    <property type="entry name" value="GLYCOSYLTRANSFERASE"/>
    <property type="match status" value="1"/>
</dbReference>
<evidence type="ECO:0000313" key="3">
    <source>
        <dbReference type="EMBL" id="KKN50696.1"/>
    </source>
</evidence>
<dbReference type="Pfam" id="PF00534">
    <property type="entry name" value="Glycos_transf_1"/>
    <property type="match status" value="1"/>
</dbReference>
<dbReference type="InterPro" id="IPR028098">
    <property type="entry name" value="Glyco_trans_4-like_N"/>
</dbReference>
<dbReference type="InterPro" id="IPR001296">
    <property type="entry name" value="Glyco_trans_1"/>
</dbReference>
<dbReference type="SUPFAM" id="SSF53756">
    <property type="entry name" value="UDP-Glycosyltransferase/glycogen phosphorylase"/>
    <property type="match status" value="1"/>
</dbReference>
<dbReference type="Pfam" id="PF13439">
    <property type="entry name" value="Glyco_transf_4"/>
    <property type="match status" value="1"/>
</dbReference>
<evidence type="ECO:0008006" key="4">
    <source>
        <dbReference type="Google" id="ProtNLM"/>
    </source>
</evidence>
<organism evidence="3">
    <name type="scientific">marine sediment metagenome</name>
    <dbReference type="NCBI Taxonomy" id="412755"/>
    <lineage>
        <taxon>unclassified sequences</taxon>
        <taxon>metagenomes</taxon>
        <taxon>ecological metagenomes</taxon>
    </lineage>
</organism>
<reference evidence="3" key="1">
    <citation type="journal article" date="2015" name="Nature">
        <title>Complex archaea that bridge the gap between prokaryotes and eukaryotes.</title>
        <authorList>
            <person name="Spang A."/>
            <person name="Saw J.H."/>
            <person name="Jorgensen S.L."/>
            <person name="Zaremba-Niedzwiedzka K."/>
            <person name="Martijn J."/>
            <person name="Lind A.E."/>
            <person name="van Eijk R."/>
            <person name="Schleper C."/>
            <person name="Guy L."/>
            <person name="Ettema T.J."/>
        </authorList>
    </citation>
    <scope>NUCLEOTIDE SEQUENCE</scope>
</reference>
<dbReference type="EMBL" id="LAZR01001099">
    <property type="protein sequence ID" value="KKN50696.1"/>
    <property type="molecule type" value="Genomic_DNA"/>
</dbReference>
<evidence type="ECO:0000259" key="2">
    <source>
        <dbReference type="Pfam" id="PF13439"/>
    </source>
</evidence>
<dbReference type="PANTHER" id="PTHR12526">
    <property type="entry name" value="GLYCOSYLTRANSFERASE"/>
    <property type="match status" value="1"/>
</dbReference>